<sequence>MAWLVMTLHGMAWLGMAWLGLVWLGLACYDFAWYGEAWYGEAWLVMTLHGMAWLGMVSYLRVCLEDVADALKLAFPNDIAHGYIMMSHRTYFGNCTLILQELIDPPEHVLLALIFAPISIIPFLVTLVVCKSKTSEPQA</sequence>
<evidence type="ECO:0000256" key="9">
    <source>
        <dbReference type="ARBA" id="ARBA00023157"/>
    </source>
</evidence>
<dbReference type="GO" id="GO:0006886">
    <property type="term" value="P:intracellular protein transport"/>
    <property type="evidence" value="ECO:0007669"/>
    <property type="project" value="InterPro"/>
</dbReference>
<dbReference type="GO" id="GO:0043235">
    <property type="term" value="C:receptor complex"/>
    <property type="evidence" value="ECO:0007669"/>
    <property type="project" value="TreeGrafter"/>
</dbReference>
<evidence type="ECO:0000256" key="7">
    <source>
        <dbReference type="ARBA" id="ARBA00022989"/>
    </source>
</evidence>
<evidence type="ECO:0000256" key="4">
    <source>
        <dbReference type="ARBA" id="ARBA00022475"/>
    </source>
</evidence>
<dbReference type="Ensembl" id="ENSLLET00000016951.1">
    <property type="protein sequence ID" value="ENSLLEP00000016328.1"/>
    <property type="gene ID" value="ENSLLEG00000010415.1"/>
</dbReference>
<evidence type="ECO:0000256" key="3">
    <source>
        <dbReference type="ARBA" id="ARBA00022448"/>
    </source>
</evidence>
<dbReference type="GO" id="GO:0032870">
    <property type="term" value="P:cellular response to hormone stimulus"/>
    <property type="evidence" value="ECO:0007669"/>
    <property type="project" value="TreeGrafter"/>
</dbReference>
<dbReference type="GO" id="GO:0007186">
    <property type="term" value="P:G protein-coupled receptor signaling pathway"/>
    <property type="evidence" value="ECO:0007669"/>
    <property type="project" value="TreeGrafter"/>
</dbReference>
<dbReference type="AlphaFoldDB" id="A0A8C5PE34"/>
<keyword evidence="8 11" id="KW-0472">Membrane</keyword>
<dbReference type="OrthoDB" id="9416539at2759"/>
<keyword evidence="10" id="KW-0675">Receptor</keyword>
<reference evidence="12" key="1">
    <citation type="submission" date="2025-08" db="UniProtKB">
        <authorList>
            <consortium name="Ensembl"/>
        </authorList>
    </citation>
    <scope>IDENTIFICATION</scope>
</reference>
<protein>
    <submittedName>
        <fullName evidence="12">Receptor activity modifying protein 2</fullName>
    </submittedName>
</protein>
<organism evidence="12 13">
    <name type="scientific">Leptobrachium leishanense</name>
    <name type="common">Leishan spiny toad</name>
    <dbReference type="NCBI Taxonomy" id="445787"/>
    <lineage>
        <taxon>Eukaryota</taxon>
        <taxon>Metazoa</taxon>
        <taxon>Chordata</taxon>
        <taxon>Craniata</taxon>
        <taxon>Vertebrata</taxon>
        <taxon>Euteleostomi</taxon>
        <taxon>Amphibia</taxon>
        <taxon>Batrachia</taxon>
        <taxon>Anura</taxon>
        <taxon>Pelobatoidea</taxon>
        <taxon>Megophryidae</taxon>
        <taxon>Leptobrachium</taxon>
    </lineage>
</organism>
<dbReference type="Pfam" id="PF04901">
    <property type="entry name" value="RAMP"/>
    <property type="match status" value="1"/>
</dbReference>
<comment type="similarity">
    <text evidence="2">Belongs to the RAMP family.</text>
</comment>
<dbReference type="GO" id="GO:0009986">
    <property type="term" value="C:cell surface"/>
    <property type="evidence" value="ECO:0007669"/>
    <property type="project" value="TreeGrafter"/>
</dbReference>
<reference evidence="12" key="2">
    <citation type="submission" date="2025-09" db="UniProtKB">
        <authorList>
            <consortium name="Ensembl"/>
        </authorList>
    </citation>
    <scope>IDENTIFICATION</scope>
</reference>
<dbReference type="GO" id="GO:0031623">
    <property type="term" value="P:receptor internalization"/>
    <property type="evidence" value="ECO:0007669"/>
    <property type="project" value="TreeGrafter"/>
</dbReference>
<keyword evidence="7 11" id="KW-1133">Transmembrane helix</keyword>
<evidence type="ECO:0000256" key="11">
    <source>
        <dbReference type="SAM" id="Phobius"/>
    </source>
</evidence>
<dbReference type="GO" id="GO:0015026">
    <property type="term" value="F:coreceptor activity"/>
    <property type="evidence" value="ECO:0007669"/>
    <property type="project" value="InterPro"/>
</dbReference>
<dbReference type="GO" id="GO:0006816">
    <property type="term" value="P:calcium ion transport"/>
    <property type="evidence" value="ECO:0007669"/>
    <property type="project" value="TreeGrafter"/>
</dbReference>
<keyword evidence="3" id="KW-0813">Transport</keyword>
<dbReference type="GO" id="GO:0008277">
    <property type="term" value="P:regulation of G protein-coupled receptor signaling pathway"/>
    <property type="evidence" value="ECO:0007669"/>
    <property type="project" value="InterPro"/>
</dbReference>
<name>A0A8C5PE34_9ANUR</name>
<dbReference type="GO" id="GO:0001525">
    <property type="term" value="P:angiogenesis"/>
    <property type="evidence" value="ECO:0007669"/>
    <property type="project" value="TreeGrafter"/>
</dbReference>
<dbReference type="GO" id="GO:0072659">
    <property type="term" value="P:protein localization to plasma membrane"/>
    <property type="evidence" value="ECO:0007669"/>
    <property type="project" value="TreeGrafter"/>
</dbReference>
<keyword evidence="13" id="KW-1185">Reference proteome</keyword>
<evidence type="ECO:0000256" key="10">
    <source>
        <dbReference type="ARBA" id="ARBA00023170"/>
    </source>
</evidence>
<comment type="subcellular location">
    <subcellularLocation>
        <location evidence="1">Cell membrane</location>
        <topology evidence="1">Single-pass type I membrane protein</topology>
    </subcellularLocation>
</comment>
<dbReference type="InterPro" id="IPR006985">
    <property type="entry name" value="RAMP"/>
</dbReference>
<feature type="transmembrane region" description="Helical" evidence="11">
    <location>
        <begin position="42"/>
        <end position="62"/>
    </location>
</feature>
<accession>A0A8C5PE34</accession>
<dbReference type="Gene3D" id="1.10.150.510">
    <property type="entry name" value="Receptor activity modifying family"/>
    <property type="match status" value="1"/>
</dbReference>
<keyword evidence="5 11" id="KW-0812">Transmembrane</keyword>
<dbReference type="PANTHER" id="PTHR14076:SF9">
    <property type="entry name" value="RECEPTOR ACTIVITY-MODIFYING PROTEIN 2"/>
    <property type="match status" value="1"/>
</dbReference>
<keyword evidence="4" id="KW-1003">Cell membrane</keyword>
<dbReference type="InterPro" id="IPR038126">
    <property type="entry name" value="RAMP_sf"/>
</dbReference>
<dbReference type="GeneTree" id="ENSGT00940000160264"/>
<keyword evidence="9" id="KW-1015">Disulfide bond</keyword>
<dbReference type="GO" id="GO:0005886">
    <property type="term" value="C:plasma membrane"/>
    <property type="evidence" value="ECO:0007669"/>
    <property type="project" value="UniProtKB-SubCell"/>
</dbReference>
<dbReference type="Proteomes" id="UP000694569">
    <property type="component" value="Unplaced"/>
</dbReference>
<evidence type="ECO:0000256" key="5">
    <source>
        <dbReference type="ARBA" id="ARBA00022692"/>
    </source>
</evidence>
<evidence type="ECO:0000256" key="2">
    <source>
        <dbReference type="ARBA" id="ARBA00007087"/>
    </source>
</evidence>
<feature type="transmembrane region" description="Helical" evidence="11">
    <location>
        <begin position="109"/>
        <end position="130"/>
    </location>
</feature>
<evidence type="ECO:0000313" key="13">
    <source>
        <dbReference type="Proteomes" id="UP000694569"/>
    </source>
</evidence>
<evidence type="ECO:0000256" key="1">
    <source>
        <dbReference type="ARBA" id="ARBA00004251"/>
    </source>
</evidence>
<feature type="transmembrane region" description="Helical" evidence="11">
    <location>
        <begin position="12"/>
        <end position="35"/>
    </location>
</feature>
<proteinExistence type="inferred from homology"/>
<dbReference type="PANTHER" id="PTHR14076">
    <property type="entry name" value="RECEPTOR ACTIVITY MODIFYING PROTEIN RAMP"/>
    <property type="match status" value="1"/>
</dbReference>
<keyword evidence="6" id="KW-0732">Signal</keyword>
<evidence type="ECO:0000313" key="12">
    <source>
        <dbReference type="Ensembl" id="ENSLLEP00000016328.1"/>
    </source>
</evidence>
<gene>
    <name evidence="12" type="primary">RAMP2</name>
</gene>
<evidence type="ECO:0000256" key="8">
    <source>
        <dbReference type="ARBA" id="ARBA00023136"/>
    </source>
</evidence>
<evidence type="ECO:0000256" key="6">
    <source>
        <dbReference type="ARBA" id="ARBA00022729"/>
    </source>
</evidence>